<keyword evidence="5" id="KW-1003">Cell membrane</keyword>
<dbReference type="Proteomes" id="UP000834611">
    <property type="component" value="Unassembled WGS sequence"/>
</dbReference>
<dbReference type="GO" id="GO:0005576">
    <property type="term" value="C:extracellular region"/>
    <property type="evidence" value="ECO:0007669"/>
    <property type="project" value="UniProtKB-SubCell"/>
</dbReference>
<evidence type="ECO:0000313" key="13">
    <source>
        <dbReference type="EMBL" id="MDI9095441.1"/>
    </source>
</evidence>
<dbReference type="GeneID" id="92276994"/>
<dbReference type="Proteomes" id="UP000682358">
    <property type="component" value="Plasmid p15628B_125"/>
</dbReference>
<keyword evidence="11" id="KW-0812">Transmembrane</keyword>
<dbReference type="GO" id="GO:0005886">
    <property type="term" value="C:plasma membrane"/>
    <property type="evidence" value="ECO:0007669"/>
    <property type="project" value="UniProtKB-SubCell"/>
</dbReference>
<keyword evidence="15" id="KW-0614">Plasmid</keyword>
<dbReference type="EMBL" id="NOWC01000032">
    <property type="protein sequence ID" value="OZS72697.1"/>
    <property type="molecule type" value="Genomic_DNA"/>
</dbReference>
<organism evidence="14 16">
    <name type="scientific">Providencia rettgeri</name>
    <dbReference type="NCBI Taxonomy" id="587"/>
    <lineage>
        <taxon>Bacteria</taxon>
        <taxon>Pseudomonadati</taxon>
        <taxon>Pseudomonadota</taxon>
        <taxon>Gammaproteobacteria</taxon>
        <taxon>Enterobacterales</taxon>
        <taxon>Morganellaceae</taxon>
        <taxon>Providencia</taxon>
    </lineage>
</organism>
<name>A0A264VPD3_PRORE</name>
<reference evidence="14 16" key="1">
    <citation type="submission" date="2017-07" db="EMBL/GenBank/DDBJ databases">
        <title>blaIMP-27 on transferable plasmids in Proteus mirabilis and Providencia rettgeri.</title>
        <authorList>
            <person name="Potter R."/>
        </authorList>
    </citation>
    <scope>NUCLEOTIDE SEQUENCE [LARGE SCALE GENOMIC DNA]</scope>
    <source>
        <strain evidence="14 16">PR1</strain>
    </source>
</reference>
<evidence type="ECO:0000256" key="10">
    <source>
        <dbReference type="ARBA" id="ARBA00026027"/>
    </source>
</evidence>
<sequence>MSQLTIENTPARKKGLFKRAIDAMNFKLGKTLFRLIGLPMMAFLVSKGAMAADDLMAAGREDAEASFGEDSTLIYYFMLAEVVLVFLMYLRNHNPATFVLIPVFFVITGIIFAIIRARAPGVTP</sequence>
<protein>
    <recommendedName>
        <fullName evidence="4">Pilin</fullName>
    </recommendedName>
</protein>
<dbReference type="EMBL" id="CAHPSF010000020">
    <property type="protein sequence ID" value="CAB5718773.1"/>
    <property type="molecule type" value="Genomic_DNA"/>
</dbReference>
<keyword evidence="7" id="KW-0964">Secreted</keyword>
<dbReference type="EMBL" id="CP123374">
    <property type="protein sequence ID" value="WHT96099.1"/>
    <property type="molecule type" value="Genomic_DNA"/>
</dbReference>
<geneLocation type="plasmid" evidence="15 17">
    <name>p15628B_125</name>
</geneLocation>
<dbReference type="AlphaFoldDB" id="A0A264VPD3"/>
<comment type="subunit">
    <text evidence="10">Monomer. Interacts with itself to form filaments; also interacts with TraQ.</text>
</comment>
<dbReference type="EMBL" id="JAOWIN010000024">
    <property type="protein sequence ID" value="MDI9095441.1"/>
    <property type="molecule type" value="Genomic_DNA"/>
</dbReference>
<evidence type="ECO:0000313" key="17">
    <source>
        <dbReference type="Proteomes" id="UP000682358"/>
    </source>
</evidence>
<comment type="similarity">
    <text evidence="3">Belongs to the TraA family.</text>
</comment>
<dbReference type="RefSeq" id="WP_094962782.1">
    <property type="nucleotide sequence ID" value="NZ_ABEXOC020000028.1"/>
</dbReference>
<evidence type="ECO:0000256" key="3">
    <source>
        <dbReference type="ARBA" id="ARBA00009586"/>
    </source>
</evidence>
<feature type="transmembrane region" description="Helical" evidence="11">
    <location>
        <begin position="32"/>
        <end position="52"/>
    </location>
</feature>
<evidence type="ECO:0000256" key="7">
    <source>
        <dbReference type="ARBA" id="ARBA00022525"/>
    </source>
</evidence>
<evidence type="ECO:0000256" key="4">
    <source>
        <dbReference type="ARBA" id="ARBA00018586"/>
    </source>
</evidence>
<dbReference type="Proteomes" id="UP000216001">
    <property type="component" value="Unassembled WGS sequence"/>
</dbReference>
<comment type="subcellular location">
    <subcellularLocation>
        <location evidence="1">Cell inner membrane</location>
        <topology evidence="1">Multi-pass membrane protein</topology>
    </subcellularLocation>
    <subcellularLocation>
        <location evidence="2">Secreted</location>
    </subcellularLocation>
</comment>
<evidence type="ECO:0000313" key="16">
    <source>
        <dbReference type="Proteomes" id="UP000216001"/>
    </source>
</evidence>
<evidence type="ECO:0000313" key="14">
    <source>
        <dbReference type="EMBL" id="OZS72697.1"/>
    </source>
</evidence>
<dbReference type="Pfam" id="PF05513">
    <property type="entry name" value="TraA"/>
    <property type="match status" value="1"/>
</dbReference>
<feature type="transmembrane region" description="Helical" evidence="11">
    <location>
        <begin position="96"/>
        <end position="115"/>
    </location>
</feature>
<dbReference type="InterPro" id="IPR008873">
    <property type="entry name" value="TraA"/>
</dbReference>
<keyword evidence="9 11" id="KW-0472">Membrane</keyword>
<evidence type="ECO:0000313" key="12">
    <source>
        <dbReference type="EMBL" id="CAB5718773.1"/>
    </source>
</evidence>
<keyword evidence="11" id="KW-1133">Transmembrane helix</keyword>
<gene>
    <name evidence="12" type="primary">traA</name>
    <name evidence="14" type="ORF">CHI95_20615</name>
    <name evidence="12" type="ORF">GHA_04461</name>
    <name evidence="15" type="ORF">KOF27_22115</name>
    <name evidence="13" type="ORF">OGX73_22875</name>
</gene>
<evidence type="ECO:0000313" key="15">
    <source>
        <dbReference type="EMBL" id="WHT96099.1"/>
    </source>
</evidence>
<reference evidence="13" key="3">
    <citation type="submission" date="2022-10" db="EMBL/GenBank/DDBJ databases">
        <title>Bacterial isolates recovered from the One Health project in Brazil.</title>
        <authorList>
            <person name="Valiatti T.B."/>
            <person name="Santos F."/>
            <person name="Cayo R."/>
            <person name="Gales A.C."/>
        </authorList>
    </citation>
    <scope>NUCLEOTIDE SEQUENCE</scope>
    <source>
        <strain evidence="13">PVR188</strain>
    </source>
</reference>
<keyword evidence="8" id="KW-0184">Conjugation</keyword>
<evidence type="ECO:0000256" key="6">
    <source>
        <dbReference type="ARBA" id="ARBA00022519"/>
    </source>
</evidence>
<evidence type="ECO:0000256" key="2">
    <source>
        <dbReference type="ARBA" id="ARBA00004613"/>
    </source>
</evidence>
<proteinExistence type="inferred from homology"/>
<dbReference type="Proteomes" id="UP001159001">
    <property type="component" value="Unassembled WGS sequence"/>
</dbReference>
<evidence type="ECO:0000256" key="9">
    <source>
        <dbReference type="ARBA" id="ARBA00023136"/>
    </source>
</evidence>
<keyword evidence="6" id="KW-0997">Cell inner membrane</keyword>
<accession>A0A264VPD3</accession>
<evidence type="ECO:0000256" key="11">
    <source>
        <dbReference type="SAM" id="Phobius"/>
    </source>
</evidence>
<evidence type="ECO:0000256" key="5">
    <source>
        <dbReference type="ARBA" id="ARBA00022475"/>
    </source>
</evidence>
<reference evidence="12" key="2">
    <citation type="submission" date="2020-05" db="EMBL/GenBank/DDBJ databases">
        <authorList>
            <person name="Delgado-Blas J."/>
        </authorList>
    </citation>
    <scope>NUCLEOTIDE SEQUENCE</scope>
    <source>
        <strain evidence="12">BB1453</strain>
    </source>
</reference>
<evidence type="ECO:0000256" key="1">
    <source>
        <dbReference type="ARBA" id="ARBA00004429"/>
    </source>
</evidence>
<feature type="transmembrane region" description="Helical" evidence="11">
    <location>
        <begin position="73"/>
        <end position="90"/>
    </location>
</feature>
<reference evidence="15" key="4">
    <citation type="submission" date="2023-04" db="EMBL/GenBank/DDBJ databases">
        <title>Co-integrate Col3M blaNDM-1-harbouring plasmids in clinical Providencia rettgeri isolates from Argentina.</title>
        <authorList>
            <person name="de Belder D."/>
            <person name="Martino F."/>
            <person name="Tijet N."/>
            <person name="Melano R.G."/>
            <person name="Faccone D."/>
            <person name="de Mendieta J.M."/>
            <person name="Rapoport M."/>
            <person name="Albornoz E."/>
            <person name="Petroni A."/>
            <person name="Tuduri E."/>
            <person name="Derdoy L."/>
            <person name="Cogut S."/>
            <person name="Errecalde L."/>
            <person name="Pasteran F."/>
            <person name="Corso A."/>
            <person name="Gomez S.A."/>
        </authorList>
    </citation>
    <scope>NUCLEOTIDE SEQUENCE</scope>
    <source>
        <strain evidence="15">PreM15628</strain>
        <plasmid evidence="15">p15628B_125</plasmid>
    </source>
</reference>
<evidence type="ECO:0000256" key="8">
    <source>
        <dbReference type="ARBA" id="ARBA00022971"/>
    </source>
</evidence>